<evidence type="ECO:0000256" key="3">
    <source>
        <dbReference type="SAM" id="MobiDB-lite"/>
    </source>
</evidence>
<dbReference type="GO" id="GO:0006355">
    <property type="term" value="P:regulation of DNA-templated transcription"/>
    <property type="evidence" value="ECO:0007669"/>
    <property type="project" value="InterPro"/>
</dbReference>
<comment type="caution">
    <text evidence="4">The sequence shown here is derived from an EMBL/GenBank/DDBJ whole genome shotgun (WGS) entry which is preliminary data.</text>
</comment>
<dbReference type="EMBL" id="JAJFAZ020000005">
    <property type="protein sequence ID" value="KAI5327475.1"/>
    <property type="molecule type" value="Genomic_DNA"/>
</dbReference>
<reference evidence="4 5" key="1">
    <citation type="journal article" date="2022" name="G3 (Bethesda)">
        <title>Whole-genome sequence and methylome profiling of the almond [Prunus dulcis (Mill.) D.A. Webb] cultivar 'Nonpareil'.</title>
        <authorList>
            <person name="D'Amico-Willman K.M."/>
            <person name="Ouma W.Z."/>
            <person name="Meulia T."/>
            <person name="Sideli G.M."/>
            <person name="Gradziel T.M."/>
            <person name="Fresnedo-Ramirez J."/>
        </authorList>
    </citation>
    <scope>NUCLEOTIDE SEQUENCE [LARGE SCALE GENOMIC DNA]</scope>
    <source>
        <strain evidence="4">Clone GOH B32 T37-40</strain>
    </source>
</reference>
<dbReference type="PANTHER" id="PTHR13213">
    <property type="entry name" value="MYB-BINDING PROTEIN 1A FAMILY MEMBER"/>
    <property type="match status" value="1"/>
</dbReference>
<feature type="compositionally biased region" description="Acidic residues" evidence="3">
    <location>
        <begin position="145"/>
        <end position="163"/>
    </location>
</feature>
<keyword evidence="5" id="KW-1185">Reference proteome</keyword>
<evidence type="ECO:0000313" key="5">
    <source>
        <dbReference type="Proteomes" id="UP001054821"/>
    </source>
</evidence>
<protein>
    <submittedName>
        <fullName evidence="4">Uncharacterized protein</fullName>
    </submittedName>
</protein>
<dbReference type="GO" id="GO:0005730">
    <property type="term" value="C:nucleolus"/>
    <property type="evidence" value="ECO:0007669"/>
    <property type="project" value="InterPro"/>
</dbReference>
<organism evidence="4 5">
    <name type="scientific">Prunus dulcis</name>
    <name type="common">Almond</name>
    <name type="synonym">Amygdalus dulcis</name>
    <dbReference type="NCBI Taxonomy" id="3755"/>
    <lineage>
        <taxon>Eukaryota</taxon>
        <taxon>Viridiplantae</taxon>
        <taxon>Streptophyta</taxon>
        <taxon>Embryophyta</taxon>
        <taxon>Tracheophyta</taxon>
        <taxon>Spermatophyta</taxon>
        <taxon>Magnoliopsida</taxon>
        <taxon>eudicotyledons</taxon>
        <taxon>Gunneridae</taxon>
        <taxon>Pentapetalae</taxon>
        <taxon>rosids</taxon>
        <taxon>fabids</taxon>
        <taxon>Rosales</taxon>
        <taxon>Rosaceae</taxon>
        <taxon>Amygdaloideae</taxon>
        <taxon>Amygdaleae</taxon>
        <taxon>Prunus</taxon>
    </lineage>
</organism>
<dbReference type="Proteomes" id="UP001054821">
    <property type="component" value="Chromosome 5"/>
</dbReference>
<dbReference type="AlphaFoldDB" id="A0AAD4YZU6"/>
<evidence type="ECO:0000256" key="2">
    <source>
        <dbReference type="ARBA" id="ARBA00023242"/>
    </source>
</evidence>
<accession>A0AAD4YZU6</accession>
<keyword evidence="2" id="KW-0539">Nucleus</keyword>
<evidence type="ECO:0000256" key="1">
    <source>
        <dbReference type="ARBA" id="ARBA00004123"/>
    </source>
</evidence>
<evidence type="ECO:0000313" key="4">
    <source>
        <dbReference type="EMBL" id="KAI5327475.1"/>
    </source>
</evidence>
<feature type="region of interest" description="Disordered" evidence="3">
    <location>
        <begin position="142"/>
        <end position="163"/>
    </location>
</feature>
<dbReference type="InterPro" id="IPR007015">
    <property type="entry name" value="DNA_pol_V/MYBBP1A"/>
</dbReference>
<dbReference type="Pfam" id="PF04931">
    <property type="entry name" value="DNA_pol_phi"/>
    <property type="match status" value="1"/>
</dbReference>
<sequence length="163" mass="18029">METSLSREVLSVVFFRFMSIPIHFEFQGFPDLLDSPGEDGLDGDDAPAVIMDVLVDTLLSLLPQSSAPMRTSIELVFKYFCDDIADDGLLQMLMVIKKNLKHARHKRLIGTTLLTTTGETDESDEQSDDSEAIDAVEEVIKEIPEASDDSDGGWDDDSVPNEC</sequence>
<dbReference type="PANTHER" id="PTHR13213:SF2">
    <property type="entry name" value="MYB-BINDING PROTEIN 1A"/>
    <property type="match status" value="1"/>
</dbReference>
<dbReference type="GO" id="GO:0003677">
    <property type="term" value="F:DNA binding"/>
    <property type="evidence" value="ECO:0007669"/>
    <property type="project" value="InterPro"/>
</dbReference>
<name>A0AAD4YZU6_PRUDU</name>
<gene>
    <name evidence="4" type="ORF">L3X38_026871</name>
</gene>
<proteinExistence type="predicted"/>
<comment type="subcellular location">
    <subcellularLocation>
        <location evidence="1">Nucleus</location>
    </subcellularLocation>
</comment>